<evidence type="ECO:0000313" key="3">
    <source>
        <dbReference type="EMBL" id="AOV17795.1"/>
    </source>
</evidence>
<dbReference type="InterPro" id="IPR000160">
    <property type="entry name" value="GGDEF_dom"/>
</dbReference>
<dbReference type="EMBL" id="CP017448">
    <property type="protein sequence ID" value="AOV17795.1"/>
    <property type="molecule type" value="Genomic_DNA"/>
</dbReference>
<keyword evidence="1" id="KW-0472">Membrane</keyword>
<dbReference type="InterPro" id="IPR052155">
    <property type="entry name" value="Biofilm_reg_signaling"/>
</dbReference>
<keyword evidence="1" id="KW-1133">Transmembrane helix</keyword>
<dbReference type="CDD" id="cd01949">
    <property type="entry name" value="GGDEF"/>
    <property type="match status" value="1"/>
</dbReference>
<dbReference type="SMART" id="SM00267">
    <property type="entry name" value="GGDEF"/>
    <property type="match status" value="1"/>
</dbReference>
<keyword evidence="4" id="KW-1185">Reference proteome</keyword>
<dbReference type="InterPro" id="IPR029787">
    <property type="entry name" value="Nucleotide_cyclase"/>
</dbReference>
<dbReference type="PANTHER" id="PTHR44757">
    <property type="entry name" value="DIGUANYLATE CYCLASE DGCP"/>
    <property type="match status" value="1"/>
</dbReference>
<evidence type="ECO:0000259" key="2">
    <source>
        <dbReference type="PROSITE" id="PS50887"/>
    </source>
</evidence>
<evidence type="ECO:0000313" key="4">
    <source>
        <dbReference type="Proteomes" id="UP000095342"/>
    </source>
</evidence>
<dbReference type="Pfam" id="PF00990">
    <property type="entry name" value="GGDEF"/>
    <property type="match status" value="1"/>
</dbReference>
<proteinExistence type="predicted"/>
<name>A0A1D8KA18_9GAMM</name>
<dbReference type="SUPFAM" id="SSF55073">
    <property type="entry name" value="Nucleotide cyclase"/>
    <property type="match status" value="1"/>
</dbReference>
<sequence length="259" mass="28419">MSEPNHGDTTRVLSIRQVIVRITLIITAIEAAVMVLLEVMFSGHHAWEETLFDAVLLAAISIPCIYAWVVQPFVAAHNRLLNEVTHLAYHDPLTRLSNRRLLVEQLDRALAAYRRNPAYGALLLIDLDGFKAINDHDGHEVGDLVLCVTAQRLHAVTRGEDLVSRMGGDEFLVLLQRLSADPVSAEHKAVEAAYKLVAAIGETMEIGGRELKVGARVGVRLLGPDSTNSESVIRDADQAMYRIKAKGRSDVGVFETPAT</sequence>
<dbReference type="AlphaFoldDB" id="A0A1D8KA18"/>
<dbReference type="PANTHER" id="PTHR44757:SF2">
    <property type="entry name" value="BIOFILM ARCHITECTURE MAINTENANCE PROTEIN MBAA"/>
    <property type="match status" value="1"/>
</dbReference>
<protein>
    <recommendedName>
        <fullName evidence="2">GGDEF domain-containing protein</fullName>
    </recommendedName>
</protein>
<reference evidence="3 4" key="1">
    <citation type="submission" date="2016-09" db="EMBL/GenBank/DDBJ databases">
        <title>Acidihalobacter prosperus V6 (DSM14174).</title>
        <authorList>
            <person name="Khaleque H.N."/>
            <person name="Ramsay J.P."/>
            <person name="Murphy R.J.T."/>
            <person name="Kaksonen A.H."/>
            <person name="Boxall N.J."/>
            <person name="Watkin E.L.J."/>
        </authorList>
    </citation>
    <scope>NUCLEOTIDE SEQUENCE [LARGE SCALE GENOMIC DNA]</scope>
    <source>
        <strain evidence="3 4">V6</strain>
    </source>
</reference>
<feature type="transmembrane region" description="Helical" evidence="1">
    <location>
        <begin position="18"/>
        <end position="39"/>
    </location>
</feature>
<dbReference type="Proteomes" id="UP000095342">
    <property type="component" value="Chromosome"/>
</dbReference>
<keyword evidence="1" id="KW-0812">Transmembrane</keyword>
<dbReference type="NCBIfam" id="TIGR00254">
    <property type="entry name" value="GGDEF"/>
    <property type="match status" value="1"/>
</dbReference>
<dbReference type="PROSITE" id="PS50887">
    <property type="entry name" value="GGDEF"/>
    <property type="match status" value="1"/>
</dbReference>
<gene>
    <name evidence="3" type="ORF">BJI67_12710</name>
</gene>
<dbReference type="InterPro" id="IPR043128">
    <property type="entry name" value="Rev_trsase/Diguanyl_cyclase"/>
</dbReference>
<organism evidence="3 4">
    <name type="scientific">Acidihalobacter aeolianus</name>
    <dbReference type="NCBI Taxonomy" id="2792603"/>
    <lineage>
        <taxon>Bacteria</taxon>
        <taxon>Pseudomonadati</taxon>
        <taxon>Pseudomonadota</taxon>
        <taxon>Gammaproteobacteria</taxon>
        <taxon>Chromatiales</taxon>
        <taxon>Ectothiorhodospiraceae</taxon>
        <taxon>Acidihalobacter</taxon>
    </lineage>
</organism>
<dbReference type="Gene3D" id="3.30.70.270">
    <property type="match status" value="1"/>
</dbReference>
<evidence type="ECO:0000256" key="1">
    <source>
        <dbReference type="SAM" id="Phobius"/>
    </source>
</evidence>
<dbReference type="KEGG" id="aaeo:BJI67_12710"/>
<feature type="transmembrane region" description="Helical" evidence="1">
    <location>
        <begin position="51"/>
        <end position="69"/>
    </location>
</feature>
<feature type="domain" description="GGDEF" evidence="2">
    <location>
        <begin position="118"/>
        <end position="256"/>
    </location>
</feature>
<accession>A0A1D8KA18</accession>